<feature type="transmembrane region" description="Helical" evidence="6">
    <location>
        <begin position="12"/>
        <end position="32"/>
    </location>
</feature>
<evidence type="ECO:0000313" key="7">
    <source>
        <dbReference type="EMBL" id="CUS38301.1"/>
    </source>
</evidence>
<dbReference type="Pfam" id="PF04241">
    <property type="entry name" value="DUF423"/>
    <property type="match status" value="1"/>
</dbReference>
<keyword evidence="3 6" id="KW-0812">Transmembrane</keyword>
<keyword evidence="8" id="KW-1185">Reference proteome</keyword>
<evidence type="ECO:0000256" key="6">
    <source>
        <dbReference type="SAM" id="Phobius"/>
    </source>
</evidence>
<sequence>MDIDISARRLVVIGALSAGLGVVAGAFGAHMLKDMLDQHLLDVYEKATRYQMYHAFGLVLSGFAVQIWRDTGMAKAGWLFAAGTILFSGSLYGVSLLGIRWLGAVTPIGGLLFIAGWTVLAWRAWREVA</sequence>
<feature type="transmembrane region" description="Helical" evidence="6">
    <location>
        <begin position="101"/>
        <end position="122"/>
    </location>
</feature>
<evidence type="ECO:0008006" key="9">
    <source>
        <dbReference type="Google" id="ProtNLM"/>
    </source>
</evidence>
<dbReference type="AlphaFoldDB" id="A0A0S4LNK9"/>
<keyword evidence="4 6" id="KW-1133">Transmembrane helix</keyword>
<protein>
    <recommendedName>
        <fullName evidence="9">DUF423 domain-containing protein</fullName>
    </recommendedName>
</protein>
<dbReference type="PANTHER" id="PTHR43461:SF1">
    <property type="entry name" value="TRANSMEMBRANE PROTEIN 256"/>
    <property type="match status" value="1"/>
</dbReference>
<dbReference type="RefSeq" id="WP_090750729.1">
    <property type="nucleotide sequence ID" value="NZ_CZQA01000011.1"/>
</dbReference>
<accession>A0A0S4LNK9</accession>
<evidence type="ECO:0000256" key="5">
    <source>
        <dbReference type="ARBA" id="ARBA00023136"/>
    </source>
</evidence>
<dbReference type="InterPro" id="IPR006696">
    <property type="entry name" value="DUF423"/>
</dbReference>
<comment type="similarity">
    <text evidence="2">Belongs to the UPF0382 family.</text>
</comment>
<name>A0A0S4LNK9_9BACT</name>
<comment type="subcellular location">
    <subcellularLocation>
        <location evidence="1">Membrane</location>
        <topology evidence="1">Multi-pass membrane protein</topology>
    </subcellularLocation>
</comment>
<evidence type="ECO:0000256" key="4">
    <source>
        <dbReference type="ARBA" id="ARBA00022989"/>
    </source>
</evidence>
<dbReference type="OrthoDB" id="9802121at2"/>
<feature type="transmembrane region" description="Helical" evidence="6">
    <location>
        <begin position="76"/>
        <end position="95"/>
    </location>
</feature>
<dbReference type="GO" id="GO:0005886">
    <property type="term" value="C:plasma membrane"/>
    <property type="evidence" value="ECO:0007669"/>
    <property type="project" value="TreeGrafter"/>
</dbReference>
<keyword evidence="5 6" id="KW-0472">Membrane</keyword>
<dbReference type="EMBL" id="CZQA01000011">
    <property type="protein sequence ID" value="CUS38301.1"/>
    <property type="molecule type" value="Genomic_DNA"/>
</dbReference>
<feature type="transmembrane region" description="Helical" evidence="6">
    <location>
        <begin position="52"/>
        <end position="69"/>
    </location>
</feature>
<dbReference type="PANTHER" id="PTHR43461">
    <property type="entry name" value="TRANSMEMBRANE PROTEIN 256"/>
    <property type="match status" value="1"/>
</dbReference>
<evidence type="ECO:0000256" key="1">
    <source>
        <dbReference type="ARBA" id="ARBA00004141"/>
    </source>
</evidence>
<proteinExistence type="inferred from homology"/>
<organism evidence="7 8">
    <name type="scientific">Candidatus Nitrospira nitrosa</name>
    <dbReference type="NCBI Taxonomy" id="1742972"/>
    <lineage>
        <taxon>Bacteria</taxon>
        <taxon>Pseudomonadati</taxon>
        <taxon>Nitrospirota</taxon>
        <taxon>Nitrospiria</taxon>
        <taxon>Nitrospirales</taxon>
        <taxon>Nitrospiraceae</taxon>
        <taxon>Nitrospira</taxon>
    </lineage>
</organism>
<reference evidence="7 8" key="1">
    <citation type="submission" date="2015-10" db="EMBL/GenBank/DDBJ databases">
        <authorList>
            <person name="Gilbert D.G."/>
        </authorList>
    </citation>
    <scope>NUCLEOTIDE SEQUENCE [LARGE SCALE GENOMIC DNA]</scope>
    <source>
        <strain evidence="7">COMA1</strain>
    </source>
</reference>
<evidence type="ECO:0000313" key="8">
    <source>
        <dbReference type="Proteomes" id="UP000199032"/>
    </source>
</evidence>
<evidence type="ECO:0000256" key="3">
    <source>
        <dbReference type="ARBA" id="ARBA00022692"/>
    </source>
</evidence>
<gene>
    <name evidence="7" type="ORF">COMA1_50033</name>
</gene>
<dbReference type="Proteomes" id="UP000199032">
    <property type="component" value="Unassembled WGS sequence"/>
</dbReference>
<evidence type="ECO:0000256" key="2">
    <source>
        <dbReference type="ARBA" id="ARBA00009694"/>
    </source>
</evidence>